<proteinExistence type="predicted"/>
<keyword evidence="2" id="KW-1185">Reference proteome</keyword>
<reference evidence="1" key="1">
    <citation type="journal article" date="2024" name="Int. J. Syst. Evol. Microbiol.">
        <title>Polycladomyces zharkentensis sp. nov., a novel thermophilic cellulose- and starch-degrading member of the Bacillota from a geothermal aquifer in Kazakhstan.</title>
        <authorList>
            <person name="Mashzhan A."/>
            <person name="Kistaubayeva A."/>
            <person name="Javier-Lopez R."/>
            <person name="Bissenova U."/>
            <person name="Bissenbay A."/>
            <person name="Birkeland N.K."/>
        </authorList>
    </citation>
    <scope>NUCLEOTIDE SEQUENCE</scope>
    <source>
        <strain evidence="1">ZKZ2T</strain>
    </source>
</reference>
<evidence type="ECO:0000313" key="2">
    <source>
        <dbReference type="Proteomes" id="UP001177120"/>
    </source>
</evidence>
<sequence>MAVYQAEYFFEGNYGMDYLNHGDLVQLPNGTRFRVLWTKKHGKELVYNTDTLGLIYARELKRIG</sequence>
<name>A0ABS2WHV4_9BACL</name>
<protein>
    <submittedName>
        <fullName evidence="1">Uncharacterized protein</fullName>
    </submittedName>
</protein>
<gene>
    <name evidence="1" type="ORF">JQC72_06300</name>
</gene>
<dbReference type="EMBL" id="JAFHAP010000006">
    <property type="protein sequence ID" value="MBN2909133.1"/>
    <property type="molecule type" value="Genomic_DNA"/>
</dbReference>
<dbReference type="RefSeq" id="WP_205493841.1">
    <property type="nucleotide sequence ID" value="NZ_JAFHAP010000006.1"/>
</dbReference>
<comment type="caution">
    <text evidence="1">The sequence shown here is derived from an EMBL/GenBank/DDBJ whole genome shotgun (WGS) entry which is preliminary data.</text>
</comment>
<accession>A0ABS2WHV4</accession>
<organism evidence="1 2">
    <name type="scientific">Polycladomyces zharkentensis</name>
    <dbReference type="NCBI Taxonomy" id="2807616"/>
    <lineage>
        <taxon>Bacteria</taxon>
        <taxon>Bacillati</taxon>
        <taxon>Bacillota</taxon>
        <taxon>Bacilli</taxon>
        <taxon>Bacillales</taxon>
        <taxon>Thermoactinomycetaceae</taxon>
        <taxon>Polycladomyces</taxon>
    </lineage>
</organism>
<evidence type="ECO:0000313" key="1">
    <source>
        <dbReference type="EMBL" id="MBN2909133.1"/>
    </source>
</evidence>
<dbReference type="Proteomes" id="UP001177120">
    <property type="component" value="Unassembled WGS sequence"/>
</dbReference>